<accession>M4V9I9</accession>
<feature type="region of interest" description="Disordered" evidence="7">
    <location>
        <begin position="514"/>
        <end position="564"/>
    </location>
</feature>
<proteinExistence type="inferred from homology"/>
<feature type="domain" description="DNA topoisomerase VI subunit B transducer" evidence="8">
    <location>
        <begin position="311"/>
        <end position="475"/>
    </location>
</feature>
<dbReference type="OrthoDB" id="223149at2"/>
<dbReference type="PATRIC" id="fig|1184267.3.peg.1858"/>
<keyword evidence="4 6" id="KW-0238">DNA-binding</keyword>
<dbReference type="Pfam" id="PF09239">
    <property type="entry name" value="Topo-VIb_trans"/>
    <property type="match status" value="1"/>
</dbReference>
<protein>
    <recommendedName>
        <fullName evidence="6">Type 2 DNA topoisomerase 6 subunit B</fullName>
        <ecNumber evidence="6">5.6.2.2</ecNumber>
    </recommendedName>
    <alternativeName>
        <fullName evidence="6">Type II DNA topoisomerase VI subunit B</fullName>
        <shortName evidence="6">TopoVI-B</shortName>
    </alternativeName>
</protein>
<dbReference type="Pfam" id="PF13589">
    <property type="entry name" value="HATPase_c_3"/>
    <property type="match status" value="1"/>
</dbReference>
<reference evidence="9 10" key="1">
    <citation type="journal article" date="2013" name="ISME J.">
        <title>By their genes ye shall know them: genomic signatures of predatory bacteria.</title>
        <authorList>
            <person name="Pasternak Z."/>
            <person name="Pietrokovski S."/>
            <person name="Rotem O."/>
            <person name="Gophna U."/>
            <person name="Lurie-Weinberger M.N."/>
            <person name="Jurkevitch E."/>
        </authorList>
    </citation>
    <scope>NUCLEOTIDE SEQUENCE [LARGE SCALE GENOMIC DNA]</scope>
    <source>
        <strain evidence="9 10">JSS</strain>
    </source>
</reference>
<gene>
    <name evidence="6" type="primary">top6B</name>
    <name evidence="9" type="ORF">A11Q_1836</name>
</gene>
<keyword evidence="10" id="KW-1185">Reference proteome</keyword>
<dbReference type="HOGENOM" id="CLU_006403_0_0_7"/>
<feature type="binding site" evidence="6">
    <location>
        <position position="435"/>
    </location>
    <ligand>
        <name>ATP</name>
        <dbReference type="ChEBI" id="CHEBI:30616"/>
    </ligand>
</feature>
<dbReference type="Proteomes" id="UP000012040">
    <property type="component" value="Chromosome"/>
</dbReference>
<dbReference type="Gene3D" id="3.30.230.10">
    <property type="match status" value="1"/>
</dbReference>
<dbReference type="CDD" id="cd00823">
    <property type="entry name" value="TopoIIB_Trans"/>
    <property type="match status" value="1"/>
</dbReference>
<dbReference type="AlphaFoldDB" id="M4V9I9"/>
<evidence type="ECO:0000256" key="5">
    <source>
        <dbReference type="ARBA" id="ARBA00023235"/>
    </source>
</evidence>
<dbReference type="RefSeq" id="WP_015470542.1">
    <property type="nucleotide sequence ID" value="NC_020813.1"/>
</dbReference>
<dbReference type="GO" id="GO:0003677">
    <property type="term" value="F:DNA binding"/>
    <property type="evidence" value="ECO:0007669"/>
    <property type="project" value="UniProtKB-UniRule"/>
</dbReference>
<dbReference type="GO" id="GO:0006260">
    <property type="term" value="P:DNA replication"/>
    <property type="evidence" value="ECO:0007669"/>
    <property type="project" value="UniProtKB-UniRule"/>
</dbReference>
<keyword evidence="5 6" id="KW-0413">Isomerase</keyword>
<evidence type="ECO:0000256" key="6">
    <source>
        <dbReference type="HAMAP-Rule" id="MF_00322"/>
    </source>
</evidence>
<dbReference type="KEGG" id="bex:A11Q_1836"/>
<dbReference type="InterPro" id="IPR020568">
    <property type="entry name" value="Ribosomal_Su5_D2-typ_SF"/>
</dbReference>
<feature type="binding site" evidence="6">
    <location>
        <position position="77"/>
    </location>
    <ligand>
        <name>ATP</name>
        <dbReference type="ChEBI" id="CHEBI:30616"/>
    </ligand>
</feature>
<name>M4V9I9_9BACT</name>
<dbReference type="InterPro" id="IPR005734">
    <property type="entry name" value="TopoVI_B"/>
</dbReference>
<evidence type="ECO:0000256" key="7">
    <source>
        <dbReference type="SAM" id="MobiDB-lite"/>
    </source>
</evidence>
<evidence type="ECO:0000256" key="1">
    <source>
        <dbReference type="ARBA" id="ARBA00022741"/>
    </source>
</evidence>
<dbReference type="STRING" id="1184267.A11Q_1836"/>
<evidence type="ECO:0000256" key="2">
    <source>
        <dbReference type="ARBA" id="ARBA00022840"/>
    </source>
</evidence>
<comment type="catalytic activity">
    <reaction evidence="6">
        <text>ATP-dependent breakage, passage and rejoining of double-stranded DNA.</text>
        <dbReference type="EC" id="5.6.2.2"/>
    </reaction>
</comment>
<dbReference type="GO" id="GO:0003918">
    <property type="term" value="F:DNA topoisomerase type II (double strand cut, ATP-hydrolyzing) activity"/>
    <property type="evidence" value="ECO:0007669"/>
    <property type="project" value="UniProtKB-UniRule"/>
</dbReference>
<keyword evidence="1 6" id="KW-0547">Nucleotide-binding</keyword>
<feature type="binding site" evidence="6">
    <location>
        <begin position="108"/>
        <end position="115"/>
    </location>
    <ligand>
        <name>ATP</name>
        <dbReference type="ChEBI" id="CHEBI:30616"/>
    </ligand>
</feature>
<feature type="binding site" evidence="6">
    <location>
        <position position="39"/>
    </location>
    <ligand>
        <name>ATP</name>
        <dbReference type="ChEBI" id="CHEBI:30616"/>
    </ligand>
</feature>
<dbReference type="NCBIfam" id="NF003218">
    <property type="entry name" value="PRK04184.1"/>
    <property type="match status" value="1"/>
</dbReference>
<dbReference type="GO" id="GO:0005524">
    <property type="term" value="F:ATP binding"/>
    <property type="evidence" value="ECO:0007669"/>
    <property type="project" value="UniProtKB-UniRule"/>
</dbReference>
<keyword evidence="2 6" id="KW-0067">ATP-binding</keyword>
<comment type="similarity">
    <text evidence="6">Belongs to the TOP6B family.</text>
</comment>
<dbReference type="HAMAP" id="MF_00322">
    <property type="entry name" value="Top6B"/>
    <property type="match status" value="1"/>
</dbReference>
<dbReference type="eggNOG" id="COG1389">
    <property type="taxonomic scope" value="Bacteria"/>
</dbReference>
<keyword evidence="3 6" id="KW-0799">Topoisomerase</keyword>
<dbReference type="GO" id="GO:0006265">
    <property type="term" value="P:DNA topological change"/>
    <property type="evidence" value="ECO:0007669"/>
    <property type="project" value="UniProtKB-UniRule"/>
</dbReference>
<comment type="function">
    <text evidence="6">Relaxes both positive and negative superturns and exhibits a strong decatenase activity.</text>
</comment>
<dbReference type="InterPro" id="IPR014721">
    <property type="entry name" value="Ribsml_uS5_D2-typ_fold_subgr"/>
</dbReference>
<dbReference type="SUPFAM" id="SSF54211">
    <property type="entry name" value="Ribosomal protein S5 domain 2-like"/>
    <property type="match status" value="1"/>
</dbReference>
<dbReference type="NCBIfam" id="TIGR01052">
    <property type="entry name" value="top6b"/>
    <property type="match status" value="1"/>
</dbReference>
<dbReference type="PANTHER" id="PTHR48444">
    <property type="entry name" value="DNA TOPOISOMERASE 6 SUBUNIT B"/>
    <property type="match status" value="1"/>
</dbReference>
<dbReference type="SUPFAM" id="SSF55874">
    <property type="entry name" value="ATPase domain of HSP90 chaperone/DNA topoisomerase II/histidine kinase"/>
    <property type="match status" value="1"/>
</dbReference>
<evidence type="ECO:0000259" key="8">
    <source>
        <dbReference type="Pfam" id="PF09239"/>
    </source>
</evidence>
<sequence length="564" mass="62436">MSKITKSSTAEYFAKNLQQVGFSSPLKAVLTTLKEAVDNSLDACEQHAILPELQIEVTKVGTGSTKNTDLIRIVVEDNGPGIEADDLTKVFGEYLASSKFGRGQCSRGQQGIGISAATTWAQMTNAKGVQVISKTKNMRKAISAQIDVDIKTNTGIMRNKETLDWKKNNGTRVEFLMDGRIQLNGDGGLLTYIEGTVLLNPHVSVEYKLGDGDWIKTERVSTQTPDIPQATLPHPHTFKLGEFITHSHLYGKITLSKFLRTGFSRISDQALTDFVKAGMPKSLLEKPLTSLSEEDFKKVFQAVQATNLMAPSTKSVLTVGEEALSKSINRLGQVDFFSVVTRKPTICDFKPVVVEVSLARFINRGSDDQPVQLLRFANRVPLQFDKSGCAITWAIESVNWKSYGLAQPKESLPLGPYVFAVSVVSPFIKFKNASKETIDASDELVEEIRRALMQAGQKLSRHIKHEMKEADLERKLAHIEQFGPILVEKLVAIAGANESRRKRAEEGLKKILGRDSDAAMSDLEQAQSKLEEQKRKEAKKLGTEEDLEALEDVQPKKSTKKNKK</sequence>
<dbReference type="InterPro" id="IPR036890">
    <property type="entry name" value="HATPase_C_sf"/>
</dbReference>
<dbReference type="EC" id="5.6.2.2" evidence="6"/>
<feature type="binding site" evidence="6">
    <location>
        <begin position="98"/>
        <end position="99"/>
    </location>
    <ligand>
        <name>ATP</name>
        <dbReference type="ChEBI" id="CHEBI:30616"/>
    </ligand>
</feature>
<dbReference type="EMBL" id="CP003537">
    <property type="protein sequence ID" value="AGH96052.1"/>
    <property type="molecule type" value="Genomic_DNA"/>
</dbReference>
<evidence type="ECO:0000256" key="3">
    <source>
        <dbReference type="ARBA" id="ARBA00023029"/>
    </source>
</evidence>
<evidence type="ECO:0000256" key="4">
    <source>
        <dbReference type="ARBA" id="ARBA00023125"/>
    </source>
</evidence>
<evidence type="ECO:0000313" key="10">
    <source>
        <dbReference type="Proteomes" id="UP000012040"/>
    </source>
</evidence>
<dbReference type="Gene3D" id="1.10.8.50">
    <property type="match status" value="1"/>
</dbReference>
<dbReference type="InterPro" id="IPR015320">
    <property type="entry name" value="TopoVI_B_transducer"/>
</dbReference>
<feature type="compositionally biased region" description="Basic and acidic residues" evidence="7">
    <location>
        <begin position="529"/>
        <end position="543"/>
    </location>
</feature>
<comment type="subunit">
    <text evidence="6">Homodimer. Heterotetramer of two Top6A and two Top6B chains.</text>
</comment>
<dbReference type="PANTHER" id="PTHR48444:SF1">
    <property type="entry name" value="DNA TOPOISOMERASE 6 SUBUNIT B"/>
    <property type="match status" value="1"/>
</dbReference>
<dbReference type="Gene3D" id="3.30.565.10">
    <property type="entry name" value="Histidine kinase-like ATPase, C-terminal domain"/>
    <property type="match status" value="1"/>
</dbReference>
<organism evidence="9 10">
    <name type="scientific">Pseudobdellovibrio exovorus JSS</name>
    <dbReference type="NCBI Taxonomy" id="1184267"/>
    <lineage>
        <taxon>Bacteria</taxon>
        <taxon>Pseudomonadati</taxon>
        <taxon>Bdellovibrionota</taxon>
        <taxon>Bdellovibrionia</taxon>
        <taxon>Bdellovibrionales</taxon>
        <taxon>Pseudobdellovibrionaceae</taxon>
        <taxon>Pseudobdellovibrio</taxon>
    </lineage>
</organism>
<evidence type="ECO:0000313" key="9">
    <source>
        <dbReference type="EMBL" id="AGH96052.1"/>
    </source>
</evidence>